<dbReference type="AlphaFoldDB" id="F1KST0"/>
<keyword evidence="2 6" id="KW-0396">Initiation factor</keyword>
<dbReference type="EMBL" id="JI165281">
    <property type="protein sequence ID" value="ADY40934.1"/>
    <property type="molecule type" value="mRNA"/>
</dbReference>
<evidence type="ECO:0000256" key="2">
    <source>
        <dbReference type="ARBA" id="ARBA00022540"/>
    </source>
</evidence>
<sequence length="605" mass="69765">MSVQRLDTELTKILQNADCHSTDYIDKLKGEKDLCALIEKTMNYVDQRVGSGIFIEDEMCKLYMLRIEHLYYKYESEDMLEPGEESSIIVMDRLCKEVYARDETKRLRQRAMLCQIYHLALHDRWHKARDLMLMSHLQSIVDHSDVSTQILYNRTICQLGLCAFRHGFIKEAHQGLSEIQNTQRAKELLAQGLAMRQQERTVEQEKLERARQIPYHMHINVELMECVYLICSMLLEIPHMASQEYELRRRLLSRSFHYQLKQSEKSSLIGPPENTREHVVAASRAMLNGDWKKCRDYIVNDKMNAKVWNLFRNAEKVKEMVVRRIQEESLRTYLLMYSTVYTTVSLDVLGELFELNARKVHSVISKMIISEELSASLDEPTNCLIMHRVEPSRLQLLALHLTDKLGQLADNNEQILEPRAGRTYTGPGAWYGPRQERSNVEQQQRSARNVYQRHMPSSRATPSAAVGTIAGKASYHAKRPNGTFRVVSDECAQFSLEEDFEEEDNDMAPVFPMAYKPESDRPLISNKVDSNPEGVSKKEVSRTPSMGCGKELSRLTDEVEIDGDSASDELDLIPPLPPSTRKLPRWKAADWLCCKSRVPLKCAIM</sequence>
<reference evidence="6" key="1">
    <citation type="journal article" date="2011" name="Genome Res.">
        <title>Deep small RNA sequencing from the nematode Ascaris reveals conservation, functional diversification, and novel developmental profiles.</title>
        <authorList>
            <person name="Wang J."/>
            <person name="Czech B."/>
            <person name="Crunk A."/>
            <person name="Wallace A."/>
            <person name="Mitreva M."/>
            <person name="Hannon G.J."/>
            <person name="Davis R.E."/>
        </authorList>
    </citation>
    <scope>NUCLEOTIDE SEQUENCE</scope>
</reference>
<evidence type="ECO:0000256" key="4">
    <source>
        <dbReference type="SAM" id="MobiDB-lite"/>
    </source>
</evidence>
<dbReference type="Pfam" id="PF01399">
    <property type="entry name" value="PCI"/>
    <property type="match status" value="1"/>
</dbReference>
<dbReference type="PROSITE" id="PS50250">
    <property type="entry name" value="PCI"/>
    <property type="match status" value="1"/>
</dbReference>
<dbReference type="Pfam" id="PF26569">
    <property type="entry name" value="EIF3CL_C"/>
    <property type="match status" value="1"/>
</dbReference>
<evidence type="ECO:0000256" key="3">
    <source>
        <dbReference type="ARBA" id="ARBA00022917"/>
    </source>
</evidence>
<dbReference type="InterPro" id="IPR000717">
    <property type="entry name" value="PCI_dom"/>
</dbReference>
<name>F1KST0_ASCSU</name>
<evidence type="ECO:0000313" key="6">
    <source>
        <dbReference type="EMBL" id="ADY40934.1"/>
    </source>
</evidence>
<evidence type="ECO:0000259" key="5">
    <source>
        <dbReference type="PROSITE" id="PS50250"/>
    </source>
</evidence>
<dbReference type="GO" id="GO:0005852">
    <property type="term" value="C:eukaryotic translation initiation factor 3 complex"/>
    <property type="evidence" value="ECO:0007669"/>
    <property type="project" value="InterPro"/>
</dbReference>
<evidence type="ECO:0000256" key="1">
    <source>
        <dbReference type="ARBA" id="ARBA00022490"/>
    </source>
</evidence>
<dbReference type="SUPFAM" id="SSF46785">
    <property type="entry name" value="Winged helix' DNA-binding domain"/>
    <property type="match status" value="1"/>
</dbReference>
<feature type="domain" description="PCI" evidence="5">
    <location>
        <begin position="215"/>
        <end position="391"/>
    </location>
</feature>
<accession>F1KST0</accession>
<dbReference type="GO" id="GO:0003723">
    <property type="term" value="F:RNA binding"/>
    <property type="evidence" value="ECO:0007669"/>
    <property type="project" value="InterPro"/>
</dbReference>
<keyword evidence="1" id="KW-0963">Cytoplasm</keyword>
<dbReference type="Pfam" id="PF05470">
    <property type="entry name" value="eIF-3c_N"/>
    <property type="match status" value="1"/>
</dbReference>
<dbReference type="InterPro" id="IPR036390">
    <property type="entry name" value="WH_DNA-bd_sf"/>
</dbReference>
<dbReference type="PANTHER" id="PTHR13937">
    <property type="entry name" value="EUKARYOTIC TRANSLATION INITATION FACTOR 3, SUBUNIT 8 EIF3S8 -RELATED"/>
    <property type="match status" value="1"/>
</dbReference>
<dbReference type="Gene3D" id="1.10.10.10">
    <property type="entry name" value="Winged helix-like DNA-binding domain superfamily/Winged helix DNA-binding domain"/>
    <property type="match status" value="1"/>
</dbReference>
<dbReference type="InterPro" id="IPR027516">
    <property type="entry name" value="EIF3C"/>
</dbReference>
<dbReference type="InterPro" id="IPR058999">
    <property type="entry name" value="EIF3CL_C"/>
</dbReference>
<organism evidence="6">
    <name type="scientific">Ascaris suum</name>
    <name type="common">Pig roundworm</name>
    <name type="synonym">Ascaris lumbricoides</name>
    <dbReference type="NCBI Taxonomy" id="6253"/>
    <lineage>
        <taxon>Eukaryota</taxon>
        <taxon>Metazoa</taxon>
        <taxon>Ecdysozoa</taxon>
        <taxon>Nematoda</taxon>
        <taxon>Chromadorea</taxon>
        <taxon>Rhabditida</taxon>
        <taxon>Spirurina</taxon>
        <taxon>Ascaridomorpha</taxon>
        <taxon>Ascaridoidea</taxon>
        <taxon>Ascarididae</taxon>
        <taxon>Ascaris</taxon>
    </lineage>
</organism>
<dbReference type="InterPro" id="IPR036388">
    <property type="entry name" value="WH-like_DNA-bd_sf"/>
</dbReference>
<protein>
    <submittedName>
        <fullName evidence="6">Eukaryotic translation initiation factor 3 subunit C</fullName>
    </submittedName>
</protein>
<keyword evidence="3" id="KW-0648">Protein biosynthesis</keyword>
<dbReference type="SMART" id="SM00088">
    <property type="entry name" value="PINT"/>
    <property type="match status" value="1"/>
</dbReference>
<proteinExistence type="evidence at transcript level"/>
<dbReference type="GO" id="GO:0031369">
    <property type="term" value="F:translation initiation factor binding"/>
    <property type="evidence" value="ECO:0007669"/>
    <property type="project" value="InterPro"/>
</dbReference>
<dbReference type="PANTHER" id="PTHR13937:SF0">
    <property type="entry name" value="EUKARYOTIC TRANSLATION INITIATION FACTOR 3 SUBUNIT C-RELATED"/>
    <property type="match status" value="1"/>
</dbReference>
<dbReference type="InterPro" id="IPR008905">
    <property type="entry name" value="EIF3C_N_dom"/>
</dbReference>
<feature type="region of interest" description="Disordered" evidence="4">
    <location>
        <begin position="516"/>
        <end position="548"/>
    </location>
</feature>
<dbReference type="GO" id="GO:0003743">
    <property type="term" value="F:translation initiation factor activity"/>
    <property type="evidence" value="ECO:0007669"/>
    <property type="project" value="UniProtKB-KW"/>
</dbReference>